<comment type="caution">
    <text evidence="1">The sequence shown here is derived from an EMBL/GenBank/DDBJ whole genome shotgun (WGS) entry which is preliminary data.</text>
</comment>
<keyword evidence="2" id="KW-1185">Reference proteome</keyword>
<evidence type="ECO:0000313" key="2">
    <source>
        <dbReference type="Proteomes" id="UP000789739"/>
    </source>
</evidence>
<dbReference type="EMBL" id="CAJVPI010005382">
    <property type="protein sequence ID" value="CAG8673724.1"/>
    <property type="molecule type" value="Genomic_DNA"/>
</dbReference>
<sequence length="146" mass="16309">EGNNTANNTDGIGEKARRGHAVLRELAVQQVHRNIRTMENLMSSRNKRQRLEFDIGDYLRVNIPRVDRTVADLESISAEFPELENIPDKRISLMEAAKMQSSATVTGALCRCKSKCDSNRCPCKRTGTGCGSRCHPSQLTCMNRSN</sequence>
<dbReference type="Proteomes" id="UP000789739">
    <property type="component" value="Unassembled WGS sequence"/>
</dbReference>
<protein>
    <submittedName>
        <fullName evidence="1">10434_t:CDS:1</fullName>
    </submittedName>
</protein>
<evidence type="ECO:0000313" key="1">
    <source>
        <dbReference type="EMBL" id="CAG8673724.1"/>
    </source>
</evidence>
<organism evidence="1 2">
    <name type="scientific">Paraglomus brasilianum</name>
    <dbReference type="NCBI Taxonomy" id="144538"/>
    <lineage>
        <taxon>Eukaryota</taxon>
        <taxon>Fungi</taxon>
        <taxon>Fungi incertae sedis</taxon>
        <taxon>Mucoromycota</taxon>
        <taxon>Glomeromycotina</taxon>
        <taxon>Glomeromycetes</taxon>
        <taxon>Paraglomerales</taxon>
        <taxon>Paraglomeraceae</taxon>
        <taxon>Paraglomus</taxon>
    </lineage>
</organism>
<dbReference type="OrthoDB" id="2430997at2759"/>
<dbReference type="AlphaFoldDB" id="A0A9N9ED59"/>
<gene>
    <name evidence="1" type="ORF">PBRASI_LOCUS11441</name>
</gene>
<name>A0A9N9ED59_9GLOM</name>
<proteinExistence type="predicted"/>
<feature type="non-terminal residue" evidence="1">
    <location>
        <position position="146"/>
    </location>
</feature>
<reference evidence="1" key="1">
    <citation type="submission" date="2021-06" db="EMBL/GenBank/DDBJ databases">
        <authorList>
            <person name="Kallberg Y."/>
            <person name="Tangrot J."/>
            <person name="Rosling A."/>
        </authorList>
    </citation>
    <scope>NUCLEOTIDE SEQUENCE</scope>
    <source>
        <strain evidence="1">BR232B</strain>
    </source>
</reference>
<accession>A0A9N9ED59</accession>